<reference evidence="3 4" key="1">
    <citation type="submission" date="2023-12" db="EMBL/GenBank/DDBJ databases">
        <title>Whole-genome sequencing of halo(alkali)philic microorganisms from hypersaline lakes.</title>
        <authorList>
            <person name="Sorokin D.Y."/>
            <person name="Merkel A.Y."/>
            <person name="Messina E."/>
            <person name="Yakimov M."/>
        </authorList>
    </citation>
    <scope>NUCLEOTIDE SEQUENCE [LARGE SCALE GENOMIC DNA]</scope>
    <source>
        <strain evidence="3 4">AB-CW1</strain>
    </source>
</reference>
<dbReference type="InterPro" id="IPR007168">
    <property type="entry name" value="Phageshock_PspC_N"/>
</dbReference>
<dbReference type="RefSeq" id="WP_346050733.1">
    <property type="nucleotide sequence ID" value="NZ_JAYGII010000006.1"/>
</dbReference>
<feature type="transmembrane region" description="Helical" evidence="1">
    <location>
        <begin position="44"/>
        <end position="66"/>
    </location>
</feature>
<accession>A0AAP6JEP2</accession>
<keyword evidence="1" id="KW-0472">Membrane</keyword>
<evidence type="ECO:0000256" key="1">
    <source>
        <dbReference type="SAM" id="Phobius"/>
    </source>
</evidence>
<dbReference type="EMBL" id="JAYGII010000006">
    <property type="protein sequence ID" value="MEA5445102.1"/>
    <property type="molecule type" value="Genomic_DNA"/>
</dbReference>
<keyword evidence="1" id="KW-0812">Transmembrane</keyword>
<feature type="domain" description="Phage shock protein PspC N-terminal" evidence="2">
    <location>
        <begin position="13"/>
        <end position="68"/>
    </location>
</feature>
<sequence>MSKPYRSQAPLGLYRDPEWAVIFGVCAGLAGRIGVNPWGVRVLFLIGLVLFTWPTVIAYLTAALLLPRRGLIWRGGREERDFWRTAARDGLE</sequence>
<dbReference type="Pfam" id="PF04024">
    <property type="entry name" value="PspC"/>
    <property type="match status" value="1"/>
</dbReference>
<dbReference type="AlphaFoldDB" id="A0AAP6JEP2"/>
<organism evidence="3 4">
    <name type="scientific">Natronospira elongata</name>
    <dbReference type="NCBI Taxonomy" id="3110268"/>
    <lineage>
        <taxon>Bacteria</taxon>
        <taxon>Pseudomonadati</taxon>
        <taxon>Pseudomonadota</taxon>
        <taxon>Gammaproteobacteria</taxon>
        <taxon>Natronospirales</taxon>
        <taxon>Natronospiraceae</taxon>
        <taxon>Natronospira</taxon>
    </lineage>
</organism>
<protein>
    <submittedName>
        <fullName evidence="3">PspC domain-containing protein</fullName>
    </submittedName>
</protein>
<proteinExistence type="predicted"/>
<evidence type="ECO:0000313" key="3">
    <source>
        <dbReference type="EMBL" id="MEA5445102.1"/>
    </source>
</evidence>
<evidence type="ECO:0000313" key="4">
    <source>
        <dbReference type="Proteomes" id="UP001302316"/>
    </source>
</evidence>
<dbReference type="Proteomes" id="UP001302316">
    <property type="component" value="Unassembled WGS sequence"/>
</dbReference>
<gene>
    <name evidence="3" type="ORF">VCB98_04615</name>
</gene>
<name>A0AAP6JEP2_9GAMM</name>
<comment type="caution">
    <text evidence="3">The sequence shown here is derived from an EMBL/GenBank/DDBJ whole genome shotgun (WGS) entry which is preliminary data.</text>
</comment>
<keyword evidence="1" id="KW-1133">Transmembrane helix</keyword>
<keyword evidence="4" id="KW-1185">Reference proteome</keyword>
<evidence type="ECO:0000259" key="2">
    <source>
        <dbReference type="Pfam" id="PF04024"/>
    </source>
</evidence>